<dbReference type="PROSITE" id="PS51257">
    <property type="entry name" value="PROKAR_LIPOPROTEIN"/>
    <property type="match status" value="1"/>
</dbReference>
<dbReference type="RefSeq" id="WP_221258698.1">
    <property type="nucleotide sequence ID" value="NZ_AP024749.1"/>
</dbReference>
<dbReference type="Proteomes" id="UP000825258">
    <property type="component" value="Chromosome"/>
</dbReference>
<dbReference type="EMBL" id="AP024749">
    <property type="protein sequence ID" value="BCY29629.1"/>
    <property type="molecule type" value="Genomic_DNA"/>
</dbReference>
<evidence type="ECO:0000313" key="1">
    <source>
        <dbReference type="EMBL" id="BCY29629.1"/>
    </source>
</evidence>
<evidence type="ECO:0000313" key="2">
    <source>
        <dbReference type="Proteomes" id="UP000825258"/>
    </source>
</evidence>
<accession>A0ABM7S9L3</accession>
<reference evidence="1 2" key="1">
    <citation type="submission" date="2021-06" db="EMBL/GenBank/DDBJ databases">
        <title>Whole genome sequences of Flavobacterium sp. KK2020170 and assembly.</title>
        <authorList>
            <person name="Kitahara K."/>
            <person name="Miyoshi S."/>
            <person name="Uesaka K."/>
        </authorList>
    </citation>
    <scope>NUCLEOTIDE SEQUENCE [LARGE SCALE GENOMIC DNA]</scope>
    <source>
        <strain evidence="1 2">KK2020170</strain>
    </source>
</reference>
<gene>
    <name evidence="1" type="ORF">KK2020170_24970</name>
</gene>
<proteinExistence type="predicted"/>
<evidence type="ECO:0008006" key="3">
    <source>
        <dbReference type="Google" id="ProtNLM"/>
    </source>
</evidence>
<keyword evidence="2" id="KW-1185">Reference proteome</keyword>
<name>A0ABM7S9L3_9FLAO</name>
<dbReference type="Pfam" id="PF14060">
    <property type="entry name" value="DUF4252"/>
    <property type="match status" value="1"/>
</dbReference>
<sequence length="177" mass="19820">MKKVVLILVGLLAFSCSNKPTLQKYFVENSESTDFIALDLAPSIINTEKITLSDSEKEALNSFEKLNVLAFQKDSISDEKYNTEKEKVKTILKDEQYEQLMRFGSSKNGGSVYLVGEEDKIDEFVLFATGDDQGFVVARVLGDNMNPSNIINLMEVLRKSELDLAQLKPLQDALGKK</sequence>
<dbReference type="InterPro" id="IPR025348">
    <property type="entry name" value="DUF4252"/>
</dbReference>
<organism evidence="1 2">
    <name type="scientific">Flavobacterium okayamense</name>
    <dbReference type="NCBI Taxonomy" id="2830782"/>
    <lineage>
        <taxon>Bacteria</taxon>
        <taxon>Pseudomonadati</taxon>
        <taxon>Bacteroidota</taxon>
        <taxon>Flavobacteriia</taxon>
        <taxon>Flavobacteriales</taxon>
        <taxon>Flavobacteriaceae</taxon>
        <taxon>Flavobacterium</taxon>
    </lineage>
</organism>
<protein>
    <recommendedName>
        <fullName evidence="3">DUF4252 domain-containing protein</fullName>
    </recommendedName>
</protein>